<organism evidence="2 3">
    <name type="scientific">Clostridium homopropionicum DSM 5847</name>
    <dbReference type="NCBI Taxonomy" id="1121318"/>
    <lineage>
        <taxon>Bacteria</taxon>
        <taxon>Bacillati</taxon>
        <taxon>Bacillota</taxon>
        <taxon>Clostridia</taxon>
        <taxon>Eubacteriales</taxon>
        <taxon>Clostridiaceae</taxon>
        <taxon>Clostridium</taxon>
    </lineage>
</organism>
<gene>
    <name evidence="2" type="ORF">CLHOM_12120</name>
</gene>
<feature type="transmembrane region" description="Helical" evidence="1">
    <location>
        <begin position="129"/>
        <end position="149"/>
    </location>
</feature>
<dbReference type="EMBL" id="LHUR01000015">
    <property type="protein sequence ID" value="KOA20393.1"/>
    <property type="molecule type" value="Genomic_DNA"/>
</dbReference>
<accession>A0A0L6ZC71</accession>
<sequence length="165" mass="19873">MVAHIAYWVLFAVMLFTTIIFIATKRFTFIDFVVYLSFWAFSETIDILVLIQFQMYYYVNNQVNIIYALLYHCIVYPTFGLIFSRLFPKKREILNLVKYNVLWIIFNTVFELVYVEATGTIVYLKWLVIPYSLLFYSVWTPLMTVYYLLVDKWLKKSFMDSTKKV</sequence>
<dbReference type="PATRIC" id="fig|1121318.3.peg.1222"/>
<keyword evidence="1" id="KW-0472">Membrane</keyword>
<keyword evidence="1" id="KW-1133">Transmembrane helix</keyword>
<dbReference type="RefSeq" id="WP_052220791.1">
    <property type="nucleotide sequence ID" value="NZ_LHUR01000015.1"/>
</dbReference>
<reference evidence="3" key="1">
    <citation type="submission" date="2015-08" db="EMBL/GenBank/DDBJ databases">
        <title>Genome sequence of the strict anaerobe Clostridium homopropionicum LuHBu1 (DSM 5847T).</title>
        <authorList>
            <person name="Poehlein A."/>
            <person name="Beck M."/>
            <person name="Schiel-Bengelsdorf B."/>
            <person name="Bengelsdorf F.R."/>
            <person name="Daniel R."/>
            <person name="Duerre P."/>
        </authorList>
    </citation>
    <scope>NUCLEOTIDE SEQUENCE [LARGE SCALE GENOMIC DNA]</scope>
    <source>
        <strain evidence="3">DSM 5847</strain>
    </source>
</reference>
<comment type="caution">
    <text evidence="2">The sequence shown here is derived from an EMBL/GenBank/DDBJ whole genome shotgun (WGS) entry which is preliminary data.</text>
</comment>
<dbReference type="AlphaFoldDB" id="A0A0L6ZC71"/>
<name>A0A0L6ZC71_9CLOT</name>
<feature type="transmembrane region" description="Helical" evidence="1">
    <location>
        <begin position="99"/>
        <end position="123"/>
    </location>
</feature>
<keyword evidence="1" id="KW-0812">Transmembrane</keyword>
<proteinExistence type="predicted"/>
<keyword evidence="3" id="KW-1185">Reference proteome</keyword>
<evidence type="ECO:0000313" key="3">
    <source>
        <dbReference type="Proteomes" id="UP000037043"/>
    </source>
</evidence>
<feature type="transmembrane region" description="Helical" evidence="1">
    <location>
        <begin position="36"/>
        <end position="59"/>
    </location>
</feature>
<feature type="transmembrane region" description="Helical" evidence="1">
    <location>
        <begin position="65"/>
        <end position="87"/>
    </location>
</feature>
<feature type="transmembrane region" description="Helical" evidence="1">
    <location>
        <begin position="6"/>
        <end position="24"/>
    </location>
</feature>
<dbReference type="Proteomes" id="UP000037043">
    <property type="component" value="Unassembled WGS sequence"/>
</dbReference>
<evidence type="ECO:0000256" key="1">
    <source>
        <dbReference type="SAM" id="Phobius"/>
    </source>
</evidence>
<evidence type="ECO:0000313" key="2">
    <source>
        <dbReference type="EMBL" id="KOA20393.1"/>
    </source>
</evidence>
<protein>
    <submittedName>
        <fullName evidence="2">Uncharacterized protein</fullName>
    </submittedName>
</protein>